<accession>A0A4U6UJ43</accession>
<dbReference type="OMA" id="QRHNTHH"/>
<evidence type="ECO:0000313" key="5">
    <source>
        <dbReference type="EMBL" id="TKW10557.1"/>
    </source>
</evidence>
<dbReference type="InterPro" id="IPR001611">
    <property type="entry name" value="Leu-rich_rpt"/>
</dbReference>
<dbReference type="InterPro" id="IPR051716">
    <property type="entry name" value="Plant_RL_S/T_kinase"/>
</dbReference>
<keyword evidence="2" id="KW-0732">Signal</keyword>
<sequence length="202" mass="21412">MLHSSLDLSFNFLTGSALSTVSNLKYLLHLRLQENKFSGGLPDSLSHLGMLIELQLGGNILRGSIPSALGTLLQLGTALNLSGNGLVFYIPPQLGNLVELQCLDLSFNNLLGGLATLGSLHILHALNVSYNQFSGPVPDNVLVFLNSTPSSFNGNPGLCTSCSTNNPYCNGTYVLKPCGGSNKGGAHGSKKIPPNMFRENLR</sequence>
<comment type="subcellular location">
    <subcellularLocation>
        <location evidence="1">Membrane</location>
        <topology evidence="1">Single-pass membrane protein</topology>
    </subcellularLocation>
</comment>
<dbReference type="AlphaFoldDB" id="A0A4U6UJ43"/>
<evidence type="ECO:0000256" key="1">
    <source>
        <dbReference type="ARBA" id="ARBA00004167"/>
    </source>
</evidence>
<evidence type="ECO:0000313" key="6">
    <source>
        <dbReference type="Proteomes" id="UP000298652"/>
    </source>
</evidence>
<dbReference type="Pfam" id="PF00560">
    <property type="entry name" value="LRR_1"/>
    <property type="match status" value="4"/>
</dbReference>
<reference evidence="5" key="1">
    <citation type="submission" date="2019-03" db="EMBL/GenBank/DDBJ databases">
        <title>WGS assembly of Setaria viridis.</title>
        <authorList>
            <person name="Huang P."/>
            <person name="Jenkins J."/>
            <person name="Grimwood J."/>
            <person name="Barry K."/>
            <person name="Healey A."/>
            <person name="Mamidi S."/>
            <person name="Sreedasyam A."/>
            <person name="Shu S."/>
            <person name="Feldman M."/>
            <person name="Wu J."/>
            <person name="Yu Y."/>
            <person name="Chen C."/>
            <person name="Johnson J."/>
            <person name="Rokhsar D."/>
            <person name="Baxter I."/>
            <person name="Schmutz J."/>
            <person name="Brutnell T."/>
            <person name="Kellogg E."/>
        </authorList>
    </citation>
    <scope>NUCLEOTIDE SEQUENCE [LARGE SCALE GENOMIC DNA]</scope>
</reference>
<dbReference type="GO" id="GO:0004674">
    <property type="term" value="F:protein serine/threonine kinase activity"/>
    <property type="evidence" value="ECO:0007669"/>
    <property type="project" value="UniProtKB-EC"/>
</dbReference>
<evidence type="ECO:0000256" key="3">
    <source>
        <dbReference type="ARBA" id="ARBA00023170"/>
    </source>
</evidence>
<gene>
    <name evidence="5" type="ORF">SEVIR_6G172801v2</name>
</gene>
<dbReference type="SUPFAM" id="SSF52058">
    <property type="entry name" value="L domain-like"/>
    <property type="match status" value="1"/>
</dbReference>
<dbReference type="GO" id="GO:0016020">
    <property type="term" value="C:membrane"/>
    <property type="evidence" value="ECO:0007669"/>
    <property type="project" value="UniProtKB-SubCell"/>
</dbReference>
<evidence type="ECO:0008006" key="7">
    <source>
        <dbReference type="Google" id="ProtNLM"/>
    </source>
</evidence>
<dbReference type="InterPro" id="IPR032675">
    <property type="entry name" value="LRR_dom_sf"/>
</dbReference>
<dbReference type="Proteomes" id="UP000298652">
    <property type="component" value="Chromosome 6"/>
</dbReference>
<proteinExistence type="predicted"/>
<keyword evidence="3" id="KW-0675">Receptor</keyword>
<dbReference type="PANTHER" id="PTHR48053:SF113">
    <property type="entry name" value="PROTEIN KINASE DOMAIN-CONTAINING PROTEIN"/>
    <property type="match status" value="1"/>
</dbReference>
<dbReference type="FunFam" id="3.80.10.10:FF:000270">
    <property type="entry name" value="Putative LRR receptor-like serine/threonine-protein kinase"/>
    <property type="match status" value="1"/>
</dbReference>
<name>A0A4U6UJ43_SETVI</name>
<dbReference type="Gene3D" id="3.80.10.10">
    <property type="entry name" value="Ribonuclease Inhibitor"/>
    <property type="match status" value="1"/>
</dbReference>
<evidence type="ECO:0000256" key="4">
    <source>
        <dbReference type="SAM" id="MobiDB-lite"/>
    </source>
</evidence>
<dbReference type="EMBL" id="CM016557">
    <property type="protein sequence ID" value="TKW10557.1"/>
    <property type="molecule type" value="Genomic_DNA"/>
</dbReference>
<dbReference type="Gramene" id="TKW10557">
    <property type="protein sequence ID" value="TKW10557"/>
    <property type="gene ID" value="SEVIR_6G172801v2"/>
</dbReference>
<feature type="region of interest" description="Disordered" evidence="4">
    <location>
        <begin position="182"/>
        <end position="202"/>
    </location>
</feature>
<dbReference type="PANTHER" id="PTHR48053">
    <property type="entry name" value="LEUCINE RICH REPEAT FAMILY PROTEIN, EXPRESSED"/>
    <property type="match status" value="1"/>
</dbReference>
<protein>
    <recommendedName>
        <fullName evidence="7">Leucine-rich repeat-containing N-terminal plant-type domain-containing protein</fullName>
    </recommendedName>
</protein>
<organism evidence="5 6">
    <name type="scientific">Setaria viridis</name>
    <name type="common">Green bristlegrass</name>
    <name type="synonym">Setaria italica subsp. viridis</name>
    <dbReference type="NCBI Taxonomy" id="4556"/>
    <lineage>
        <taxon>Eukaryota</taxon>
        <taxon>Viridiplantae</taxon>
        <taxon>Streptophyta</taxon>
        <taxon>Embryophyta</taxon>
        <taxon>Tracheophyta</taxon>
        <taxon>Spermatophyta</taxon>
        <taxon>Magnoliopsida</taxon>
        <taxon>Liliopsida</taxon>
        <taxon>Poales</taxon>
        <taxon>Poaceae</taxon>
        <taxon>PACMAD clade</taxon>
        <taxon>Panicoideae</taxon>
        <taxon>Panicodae</taxon>
        <taxon>Paniceae</taxon>
        <taxon>Cenchrinae</taxon>
        <taxon>Setaria</taxon>
    </lineage>
</organism>
<keyword evidence="6" id="KW-1185">Reference proteome</keyword>
<evidence type="ECO:0000256" key="2">
    <source>
        <dbReference type="ARBA" id="ARBA00022729"/>
    </source>
</evidence>